<organism evidence="2 3">
    <name type="scientific">Neorhizobium galegae bv. orientalis str. HAMBI 540</name>
    <dbReference type="NCBI Taxonomy" id="1028800"/>
    <lineage>
        <taxon>Bacteria</taxon>
        <taxon>Pseudomonadati</taxon>
        <taxon>Pseudomonadota</taxon>
        <taxon>Alphaproteobacteria</taxon>
        <taxon>Hyphomicrobiales</taxon>
        <taxon>Rhizobiaceae</taxon>
        <taxon>Rhizobium/Agrobacterium group</taxon>
        <taxon>Neorhizobium</taxon>
    </lineage>
</organism>
<proteinExistence type="predicted"/>
<sequence>MKLISFFSPSVRTGPILRQSRNVAVAFAMAVWAPAFAAASDEIDETLLQIERVGPRLSAMPSEVENVVKAATDRGNDEASKAGPILEPVVRASFDPKGMVAEISHSLAEVEGGKIDPATLAKAAAAFEDGRKKIAEMYRSQDQAIAKQIEARIAGADDGPRIKQLADLMASPELAAETALTAQVMYVSLEAFSDPNSAELASASSEKRKSELGGVIASLRDRTENEKPVPRDIARMEEKARLTFVLAALPKDDLSVLSDFYQSAEGKAKRQALVETYRQVSDQANTRMLEKYFSALAGYFKTHPRPQQQ</sequence>
<dbReference type="PATRIC" id="fig|1028800.3.peg.5771"/>
<dbReference type="AlphaFoldDB" id="A0A068T035"/>
<evidence type="ECO:0000256" key="1">
    <source>
        <dbReference type="SAM" id="SignalP"/>
    </source>
</evidence>
<evidence type="ECO:0000313" key="3">
    <source>
        <dbReference type="Proteomes" id="UP000028181"/>
    </source>
</evidence>
<gene>
    <name evidence="2" type="ORF">RG540_PA11410</name>
</gene>
<dbReference type="Proteomes" id="UP000028181">
    <property type="component" value="Plasmid pHAMBI540a"/>
</dbReference>
<evidence type="ECO:0008006" key="4">
    <source>
        <dbReference type="Google" id="ProtNLM"/>
    </source>
</evidence>
<feature type="chain" id="PRO_5001653541" description="DUF2059 domain-containing protein" evidence="1">
    <location>
        <begin position="38"/>
        <end position="309"/>
    </location>
</feature>
<keyword evidence="3" id="KW-1185">Reference proteome</keyword>
<accession>A0A068T035</accession>
<keyword evidence="2" id="KW-0614">Plasmid</keyword>
<dbReference type="KEGG" id="ngg:RG540_PA11410"/>
<geneLocation type="plasmid" evidence="3">
    <name>II</name>
</geneLocation>
<dbReference type="EMBL" id="HG938354">
    <property type="protein sequence ID" value="CDN51817.1"/>
    <property type="molecule type" value="Genomic_DNA"/>
</dbReference>
<feature type="signal peptide" evidence="1">
    <location>
        <begin position="1"/>
        <end position="37"/>
    </location>
</feature>
<keyword evidence="1" id="KW-0732">Signal</keyword>
<reference evidence="3" key="1">
    <citation type="journal article" date="2014" name="BMC Genomics">
        <title>Genome sequencing of two Neorhizobium galegae strains reveals a noeT gene responsible for the unusual acetylation of the nodulation factors.</title>
        <authorList>
            <person name="Osterman J."/>
            <person name="Marsh J."/>
            <person name="Laine P.K."/>
            <person name="Zeng Z."/>
            <person name="Alatalo E."/>
            <person name="Sullivan J.T."/>
            <person name="Young J.P."/>
            <person name="Thomas-Oates J."/>
            <person name="Paulin L."/>
            <person name="Lindstrom K."/>
        </authorList>
    </citation>
    <scope>NUCLEOTIDE SEQUENCE [LARGE SCALE GENOMIC DNA]</scope>
    <source>
        <strain evidence="3">HAMBI 540</strain>
    </source>
</reference>
<protein>
    <recommendedName>
        <fullName evidence="4">DUF2059 domain-containing protein</fullName>
    </recommendedName>
</protein>
<dbReference type="eggNOG" id="ENOG5030VMQ">
    <property type="taxonomic scope" value="Bacteria"/>
</dbReference>
<dbReference type="OrthoDB" id="8361949at2"/>
<name>A0A068T035_NEOGA</name>
<dbReference type="HOGENOM" id="CLU_936487_0_0_5"/>
<evidence type="ECO:0000313" key="2">
    <source>
        <dbReference type="EMBL" id="CDN51817.1"/>
    </source>
</evidence>